<dbReference type="EMBL" id="MW627366">
    <property type="protein sequence ID" value="QTZ83315.1"/>
    <property type="molecule type" value="Genomic_DNA"/>
</dbReference>
<reference evidence="2" key="1">
    <citation type="submission" date="2021-02" db="EMBL/GenBank/DDBJ databases">
        <authorList>
            <person name="Qin X."/>
            <person name="Gong M."/>
            <person name="Yang H."/>
        </authorList>
    </citation>
    <scope>NUCLEOTIDE SEQUENCE</scope>
</reference>
<protein>
    <submittedName>
        <fullName evidence="2">Putative terminase small subunit</fullName>
    </submittedName>
</protein>
<evidence type="ECO:0000313" key="2">
    <source>
        <dbReference type="EMBL" id="QTZ83315.1"/>
    </source>
</evidence>
<feature type="region of interest" description="Disordered" evidence="1">
    <location>
        <begin position="1"/>
        <end position="24"/>
    </location>
</feature>
<sequence length="44" mass="5006">MQLSTNKCESSYPHNKGHQMPAKQSKLAELHELLAAQVVDELNW</sequence>
<proteinExistence type="predicted"/>
<gene>
    <name evidence="2" type="ORF">phiGM223_49</name>
</gene>
<feature type="compositionally biased region" description="Polar residues" evidence="1">
    <location>
        <begin position="1"/>
        <end position="13"/>
    </location>
</feature>
<keyword evidence="3" id="KW-1185">Reference proteome</keyword>
<accession>A0A8T8IVN7</accession>
<evidence type="ECO:0000313" key="3">
    <source>
        <dbReference type="Proteomes" id="UP000676975"/>
    </source>
</evidence>
<name>A0A8T8IVN7_9CAUD</name>
<dbReference type="Proteomes" id="UP000676975">
    <property type="component" value="Segment"/>
</dbReference>
<organism evidence="2 3">
    <name type="scientific">Pseudomonas phage phiGM22-3</name>
    <dbReference type="NCBI Taxonomy" id="2816462"/>
    <lineage>
        <taxon>Viruses</taxon>
        <taxon>Duplodnaviria</taxon>
        <taxon>Heunggongvirae</taxon>
        <taxon>Uroviricota</taxon>
        <taxon>Caudoviricetes</taxon>
        <taxon>Autographivirales</taxon>
        <taxon>Autoscriptoviridae</taxon>
        <taxon>Tunggulvirus</taxon>
        <taxon>Tunggulvirus GM223</taxon>
    </lineage>
</organism>
<evidence type="ECO:0000256" key="1">
    <source>
        <dbReference type="SAM" id="MobiDB-lite"/>
    </source>
</evidence>